<feature type="region of interest" description="Disordered" evidence="1">
    <location>
        <begin position="1"/>
        <end position="36"/>
    </location>
</feature>
<feature type="region of interest" description="Disordered" evidence="1">
    <location>
        <begin position="55"/>
        <end position="314"/>
    </location>
</feature>
<evidence type="ECO:0000313" key="3">
    <source>
        <dbReference type="Proteomes" id="UP000603453"/>
    </source>
</evidence>
<gene>
    <name evidence="2" type="ORF">INT47_009217</name>
</gene>
<feature type="region of interest" description="Disordered" evidence="1">
    <location>
        <begin position="463"/>
        <end position="490"/>
    </location>
</feature>
<comment type="caution">
    <text evidence="2">The sequence shown here is derived from an EMBL/GenBank/DDBJ whole genome shotgun (WGS) entry which is preliminary data.</text>
</comment>
<feature type="compositionally biased region" description="Basic and acidic residues" evidence="1">
    <location>
        <begin position="203"/>
        <end position="236"/>
    </location>
</feature>
<name>A0A8H7RN24_9FUNG</name>
<dbReference type="EMBL" id="JAEPRD010000003">
    <property type="protein sequence ID" value="KAG2213543.1"/>
    <property type="molecule type" value="Genomic_DNA"/>
</dbReference>
<dbReference type="Proteomes" id="UP000603453">
    <property type="component" value="Unassembled WGS sequence"/>
</dbReference>
<feature type="compositionally biased region" description="Polar residues" evidence="1">
    <location>
        <begin position="265"/>
        <end position="282"/>
    </location>
</feature>
<evidence type="ECO:0000313" key="2">
    <source>
        <dbReference type="EMBL" id="KAG2213543.1"/>
    </source>
</evidence>
<reference evidence="2" key="1">
    <citation type="submission" date="2020-12" db="EMBL/GenBank/DDBJ databases">
        <title>Metabolic potential, ecology and presence of endohyphal bacteria is reflected in genomic diversity of Mucoromycotina.</title>
        <authorList>
            <person name="Muszewska A."/>
            <person name="Okrasinska A."/>
            <person name="Steczkiewicz K."/>
            <person name="Drgas O."/>
            <person name="Orlowska M."/>
            <person name="Perlinska-Lenart U."/>
            <person name="Aleksandrzak-Piekarczyk T."/>
            <person name="Szatraj K."/>
            <person name="Zielenkiewicz U."/>
            <person name="Pilsyk S."/>
            <person name="Malc E."/>
            <person name="Mieczkowski P."/>
            <person name="Kruszewska J.S."/>
            <person name="Biernat P."/>
            <person name="Pawlowska J."/>
        </authorList>
    </citation>
    <scope>NUCLEOTIDE SEQUENCE</scope>
    <source>
        <strain evidence="2">WA0000017839</strain>
    </source>
</reference>
<feature type="compositionally biased region" description="Acidic residues" evidence="1">
    <location>
        <begin position="192"/>
        <end position="201"/>
    </location>
</feature>
<dbReference type="AlphaFoldDB" id="A0A8H7RN24"/>
<proteinExistence type="predicted"/>
<organism evidence="2 3">
    <name type="scientific">Mucor saturninus</name>
    <dbReference type="NCBI Taxonomy" id="64648"/>
    <lineage>
        <taxon>Eukaryota</taxon>
        <taxon>Fungi</taxon>
        <taxon>Fungi incertae sedis</taxon>
        <taxon>Mucoromycota</taxon>
        <taxon>Mucoromycotina</taxon>
        <taxon>Mucoromycetes</taxon>
        <taxon>Mucorales</taxon>
        <taxon>Mucorineae</taxon>
        <taxon>Mucoraceae</taxon>
        <taxon>Mucor</taxon>
    </lineage>
</organism>
<feature type="compositionally biased region" description="Basic residues" evidence="1">
    <location>
        <begin position="1"/>
        <end position="18"/>
    </location>
</feature>
<feature type="compositionally biased region" description="Acidic residues" evidence="1">
    <location>
        <begin position="284"/>
        <end position="293"/>
    </location>
</feature>
<sequence length="490" mass="53921">MKRKQTKQNNSHRKKKLKSRLEASPTQTTAVHVNAKSCHTRLFLISEQAEVEVISEAVTPISEEPNQSTTEETTQPFEEEPDRSEEQIYAEHQLPEEPNSSSEDDSSPEHISSPEDYVSSESSSTTISSPEDGSSNGSNSSEKTHLFEKADSPTALIESDEEFTGEDLNRVEGTEIIEEITGEDITPVAETETTESEEIATGDDTHHVEETENVESKEATTGEDSNRIEEETHNTEENSEPEGGDTRQEEAVTQDGIHTPEETHSISQEETNYNSGTEQVSTAPEEEEAETSGELERLNQQPDPPEPSTSQTDIFPLPLVATPATELSSDIFMDAIRAFEHTVATAIAQLSDNLGAISRQVTSEFNSFEIAVAPPPPPQILTNGLLTEAEALINRQLFDEIQDNEEDHASELGQRQTRVEVPFHHDPPSLGYMITPRTRIPRVTNGLANGTRHLANITLDTLPLPSNYHSTSIGVEESEDSSDQSDLPTP</sequence>
<keyword evidence="3" id="KW-1185">Reference proteome</keyword>
<protein>
    <submittedName>
        <fullName evidence="2">Uncharacterized protein</fullName>
    </submittedName>
</protein>
<feature type="compositionally biased region" description="Low complexity" evidence="1">
    <location>
        <begin position="109"/>
        <end position="141"/>
    </location>
</feature>
<accession>A0A8H7RN24</accession>
<evidence type="ECO:0000256" key="1">
    <source>
        <dbReference type="SAM" id="MobiDB-lite"/>
    </source>
</evidence>
<feature type="compositionally biased region" description="Basic and acidic residues" evidence="1">
    <location>
        <begin position="142"/>
        <end position="151"/>
    </location>
</feature>